<dbReference type="InterPro" id="IPR049943">
    <property type="entry name" value="Ser_HO-MeTrfase-like"/>
</dbReference>
<feature type="domain" description="Serine hydroxymethyltransferase-like" evidence="12">
    <location>
        <begin position="5"/>
        <end position="385"/>
    </location>
</feature>
<dbReference type="GO" id="GO:0019264">
    <property type="term" value="P:glycine biosynthetic process from serine"/>
    <property type="evidence" value="ECO:0007669"/>
    <property type="project" value="UniProtKB-UniRule"/>
</dbReference>
<evidence type="ECO:0000313" key="13">
    <source>
        <dbReference type="EMBL" id="OGG49157.1"/>
    </source>
</evidence>
<evidence type="ECO:0000256" key="7">
    <source>
        <dbReference type="ARBA" id="ARBA00022605"/>
    </source>
</evidence>
<comment type="pathway">
    <text evidence="10">Amino-acid biosynthesis; glycine biosynthesis; glycine from L-serine: step 1/1.</text>
</comment>
<feature type="site" description="Plays an important role in substrate specificity" evidence="10">
    <location>
        <position position="228"/>
    </location>
</feature>
<dbReference type="InterPro" id="IPR039429">
    <property type="entry name" value="SHMT-like_dom"/>
</dbReference>
<comment type="subcellular location">
    <subcellularLocation>
        <location evidence="2 10">Cytoplasm</location>
    </subcellularLocation>
</comment>
<dbReference type="GO" id="GO:0008168">
    <property type="term" value="F:methyltransferase activity"/>
    <property type="evidence" value="ECO:0007669"/>
    <property type="project" value="UniProtKB-KW"/>
</dbReference>
<dbReference type="InterPro" id="IPR015424">
    <property type="entry name" value="PyrdxlP-dep_Trfase"/>
</dbReference>
<accession>A0A1F6CJF9</accession>
<dbReference type="GO" id="GO:0005829">
    <property type="term" value="C:cytosol"/>
    <property type="evidence" value="ECO:0007669"/>
    <property type="project" value="TreeGrafter"/>
</dbReference>
<dbReference type="FunFam" id="3.40.640.10:FF:000001">
    <property type="entry name" value="Serine hydroxymethyltransferase"/>
    <property type="match status" value="1"/>
</dbReference>
<name>A0A1F6CJF9_9BACT</name>
<evidence type="ECO:0000256" key="4">
    <source>
        <dbReference type="ARBA" id="ARBA00011738"/>
    </source>
</evidence>
<dbReference type="UniPathway" id="UPA00193"/>
<dbReference type="UniPathway" id="UPA00288">
    <property type="reaction ID" value="UER01023"/>
</dbReference>
<evidence type="ECO:0000256" key="9">
    <source>
        <dbReference type="ARBA" id="ARBA00022898"/>
    </source>
</evidence>
<gene>
    <name evidence="10 13" type="primary">glyA</name>
    <name evidence="13" type="ORF">A2678_00830</name>
</gene>
<comment type="pathway">
    <text evidence="10">One-carbon metabolism; tetrahydrofolate interconversion.</text>
</comment>
<dbReference type="Proteomes" id="UP000178815">
    <property type="component" value="Unassembled WGS sequence"/>
</dbReference>
<evidence type="ECO:0000256" key="6">
    <source>
        <dbReference type="ARBA" id="ARBA00022563"/>
    </source>
</evidence>
<evidence type="ECO:0000256" key="2">
    <source>
        <dbReference type="ARBA" id="ARBA00004496"/>
    </source>
</evidence>
<feature type="binding site" evidence="10">
    <location>
        <begin position="122"/>
        <end position="124"/>
    </location>
    <ligand>
        <name>(6S)-5,6,7,8-tetrahydrofolate</name>
        <dbReference type="ChEBI" id="CHEBI:57453"/>
    </ligand>
</feature>
<dbReference type="GO" id="GO:0004372">
    <property type="term" value="F:glycine hydroxymethyltransferase activity"/>
    <property type="evidence" value="ECO:0007669"/>
    <property type="project" value="UniProtKB-UniRule"/>
</dbReference>
<evidence type="ECO:0000259" key="12">
    <source>
        <dbReference type="Pfam" id="PF00464"/>
    </source>
</evidence>
<comment type="catalytic activity">
    <reaction evidence="10">
        <text>(6R)-5,10-methylene-5,6,7,8-tetrahydrofolate + glycine + H2O = (6S)-5,6,7,8-tetrahydrofolate + L-serine</text>
        <dbReference type="Rhea" id="RHEA:15481"/>
        <dbReference type="ChEBI" id="CHEBI:15377"/>
        <dbReference type="ChEBI" id="CHEBI:15636"/>
        <dbReference type="ChEBI" id="CHEBI:33384"/>
        <dbReference type="ChEBI" id="CHEBI:57305"/>
        <dbReference type="ChEBI" id="CHEBI:57453"/>
        <dbReference type="EC" id="2.1.2.1"/>
    </reaction>
</comment>
<evidence type="ECO:0000256" key="3">
    <source>
        <dbReference type="ARBA" id="ARBA00006376"/>
    </source>
</evidence>
<dbReference type="InterPro" id="IPR015421">
    <property type="entry name" value="PyrdxlP-dep_Trfase_major"/>
</dbReference>
<feature type="binding site" evidence="10">
    <location>
        <position position="245"/>
    </location>
    <ligand>
        <name>(6S)-5,6,7,8-tetrahydrofolate</name>
        <dbReference type="ChEBI" id="CHEBI:57453"/>
    </ligand>
</feature>
<dbReference type="GO" id="GO:0035999">
    <property type="term" value="P:tetrahydrofolate interconversion"/>
    <property type="evidence" value="ECO:0007669"/>
    <property type="project" value="UniProtKB-UniRule"/>
</dbReference>
<dbReference type="HAMAP" id="MF_00051">
    <property type="entry name" value="SHMT"/>
    <property type="match status" value="1"/>
</dbReference>
<dbReference type="AlphaFoldDB" id="A0A1F6CJF9"/>
<keyword evidence="5 10" id="KW-0963">Cytoplasm</keyword>
<evidence type="ECO:0000313" key="14">
    <source>
        <dbReference type="Proteomes" id="UP000178815"/>
    </source>
</evidence>
<evidence type="ECO:0000256" key="11">
    <source>
        <dbReference type="PIRSR" id="PIRSR000412-50"/>
    </source>
</evidence>
<evidence type="ECO:0000256" key="10">
    <source>
        <dbReference type="HAMAP-Rule" id="MF_00051"/>
    </source>
</evidence>
<organism evidence="13 14">
    <name type="scientific">Candidatus Kaiserbacteria bacterium RIFCSPHIGHO2_01_FULL_53_31</name>
    <dbReference type="NCBI Taxonomy" id="1798481"/>
    <lineage>
        <taxon>Bacteria</taxon>
        <taxon>Candidatus Kaiseribacteriota</taxon>
    </lineage>
</organism>
<dbReference type="GO" id="GO:0032259">
    <property type="term" value="P:methylation"/>
    <property type="evidence" value="ECO:0007669"/>
    <property type="project" value="UniProtKB-KW"/>
</dbReference>
<dbReference type="GO" id="GO:0030170">
    <property type="term" value="F:pyridoxal phosphate binding"/>
    <property type="evidence" value="ECO:0007669"/>
    <property type="project" value="UniProtKB-UniRule"/>
</dbReference>
<comment type="function">
    <text evidence="10">Catalyzes the reversible interconversion of serine and glycine with tetrahydrofolate (THF) serving as the one-carbon carrier. This reaction serves as the major source of one-carbon groups required for the biosynthesis of purines, thymidylate, methionine, and other important biomolecules. Also exhibits THF-independent aldolase activity toward beta-hydroxyamino acids, producing glycine and aldehydes, via a retro-aldol mechanism.</text>
</comment>
<comment type="caution">
    <text evidence="10">Lacks conserved residue(s) required for the propagation of feature annotation.</text>
</comment>
<dbReference type="EC" id="2.1.2.1" evidence="10"/>
<dbReference type="PIRSF" id="PIRSF000412">
    <property type="entry name" value="SHMT"/>
    <property type="match status" value="1"/>
</dbReference>
<dbReference type="NCBIfam" id="NF000586">
    <property type="entry name" value="PRK00011.1"/>
    <property type="match status" value="1"/>
</dbReference>
<dbReference type="STRING" id="1798481.A2678_00830"/>
<dbReference type="InterPro" id="IPR019798">
    <property type="entry name" value="Ser_HO-MeTrfase_PLP_BS"/>
</dbReference>
<dbReference type="CDD" id="cd00378">
    <property type="entry name" value="SHMT"/>
    <property type="match status" value="1"/>
</dbReference>
<dbReference type="SUPFAM" id="SSF53383">
    <property type="entry name" value="PLP-dependent transferases"/>
    <property type="match status" value="1"/>
</dbReference>
<protein>
    <recommendedName>
        <fullName evidence="10">Serine hydroxymethyltransferase</fullName>
        <shortName evidence="10">SHMT</shortName>
        <shortName evidence="10">Serine methylase</shortName>
        <ecNumber evidence="10">2.1.2.1</ecNumber>
    </recommendedName>
</protein>
<comment type="cofactor">
    <cofactor evidence="1 10 11">
        <name>pyridoxal 5'-phosphate</name>
        <dbReference type="ChEBI" id="CHEBI:597326"/>
    </cofactor>
</comment>
<evidence type="ECO:0000256" key="8">
    <source>
        <dbReference type="ARBA" id="ARBA00022679"/>
    </source>
</evidence>
<evidence type="ECO:0000256" key="5">
    <source>
        <dbReference type="ARBA" id="ARBA00022490"/>
    </source>
</evidence>
<dbReference type="Gene3D" id="3.40.640.10">
    <property type="entry name" value="Type I PLP-dependent aspartate aminotransferase-like (Major domain)"/>
    <property type="match status" value="1"/>
</dbReference>
<keyword evidence="8 10" id="KW-0808">Transferase</keyword>
<comment type="similarity">
    <text evidence="3 10">Belongs to the SHMT family.</text>
</comment>
<dbReference type="Pfam" id="PF00464">
    <property type="entry name" value="SHMT"/>
    <property type="match status" value="1"/>
</dbReference>
<proteinExistence type="inferred from homology"/>
<keyword evidence="9 10" id="KW-0663">Pyridoxal phosphate</keyword>
<comment type="caution">
    <text evidence="13">The sequence shown here is derived from an EMBL/GenBank/DDBJ whole genome shotgun (WGS) entry which is preliminary data.</text>
</comment>
<evidence type="ECO:0000256" key="1">
    <source>
        <dbReference type="ARBA" id="ARBA00001933"/>
    </source>
</evidence>
<dbReference type="InterPro" id="IPR015422">
    <property type="entry name" value="PyrdxlP-dep_Trfase_small"/>
</dbReference>
<dbReference type="PANTHER" id="PTHR11680">
    <property type="entry name" value="SERINE HYDROXYMETHYLTRANSFERASE"/>
    <property type="match status" value="1"/>
</dbReference>
<keyword evidence="6 10" id="KW-0554">One-carbon metabolism</keyword>
<feature type="modified residue" description="N6-(pyridoxal phosphate)lysine" evidence="10 11">
    <location>
        <position position="229"/>
    </location>
</feature>
<keyword evidence="7 10" id="KW-0028">Amino-acid biosynthesis</keyword>
<dbReference type="InterPro" id="IPR001085">
    <property type="entry name" value="Ser_HO-MeTrfase"/>
</dbReference>
<dbReference type="Gene3D" id="3.90.1150.10">
    <property type="entry name" value="Aspartate Aminotransferase, domain 1"/>
    <property type="match status" value="1"/>
</dbReference>
<feature type="binding site" evidence="10">
    <location>
        <position position="118"/>
    </location>
    <ligand>
        <name>(6S)-5,6,7,8-tetrahydrofolate</name>
        <dbReference type="ChEBI" id="CHEBI:57453"/>
    </ligand>
</feature>
<comment type="subunit">
    <text evidence="4 10">Homodimer.</text>
</comment>
<reference evidence="13 14" key="1">
    <citation type="journal article" date="2016" name="Nat. Commun.">
        <title>Thousands of microbial genomes shed light on interconnected biogeochemical processes in an aquifer system.</title>
        <authorList>
            <person name="Anantharaman K."/>
            <person name="Brown C.T."/>
            <person name="Hug L.A."/>
            <person name="Sharon I."/>
            <person name="Castelle C.J."/>
            <person name="Probst A.J."/>
            <person name="Thomas B.C."/>
            <person name="Singh A."/>
            <person name="Wilkins M.J."/>
            <person name="Karaoz U."/>
            <person name="Brodie E.L."/>
            <person name="Williams K.H."/>
            <person name="Hubbard S.S."/>
            <person name="Banfield J.F."/>
        </authorList>
    </citation>
    <scope>NUCLEOTIDE SEQUENCE [LARGE SCALE GENOMIC DNA]</scope>
</reference>
<dbReference type="PANTHER" id="PTHR11680:SF50">
    <property type="entry name" value="SERINE HYDROXYMETHYLTRANSFERASE"/>
    <property type="match status" value="1"/>
</dbReference>
<dbReference type="EMBL" id="MFKU01000004">
    <property type="protein sequence ID" value="OGG49157.1"/>
    <property type="molecule type" value="Genomic_DNA"/>
</dbReference>
<keyword evidence="13" id="KW-0489">Methyltransferase</keyword>
<dbReference type="PROSITE" id="PS00096">
    <property type="entry name" value="SHMT"/>
    <property type="match status" value="1"/>
</dbReference>
<sequence length="417" mass="45405">MYEFLHKEDAEVYAAVAGEEKRQAEGLELIPSENYVSRAVKEAMASSLTNKYSEGYPGKRYYGGQEFTDQVETLAIERAKKLFNAAFANVQPLGGANANMAMYFALLEPGDTVLGMDLSHGGHLTHGHPVTYLTKIFNFVRYKMKNVETGEIDYDEMLEVAKREKPKIILAGFSAYPRELDYAKFVSIAREVGAISVMDIAHIAGLIAGGAAKNPFDAGFDLMTTTTHKTLRGPRGGMILTRESEELAKKIDKSVFPGLQGGPHMHQIAAKAVAFGEALRPSFQTYAKQIIANAKAMADVFASHNVRMITGGTDNHLILADVFGSLGISGKEAEKLLDEAGITLNKNVIADDPRKPLDPSGIRFGTPAMTTRGFKEAESKRVAEIMVDVLKKSIDVSVAKDEIKKLALAHPISESFA</sequence>